<dbReference type="SMART" id="SM00054">
    <property type="entry name" value="EFh"/>
    <property type="match status" value="2"/>
</dbReference>
<dbReference type="InterPro" id="IPR043520">
    <property type="entry name" value="SPT21"/>
</dbReference>
<accession>E4XH33</accession>
<dbReference type="PANTHER" id="PTHR47500">
    <property type="entry name" value="EF-HAND CALCIUM-BINDING DOMAIN-CONTAINING PROTEIN"/>
    <property type="match status" value="1"/>
</dbReference>
<dbReference type="CDD" id="cd00051">
    <property type="entry name" value="EFh"/>
    <property type="match status" value="1"/>
</dbReference>
<name>E4XH33_OIKDI</name>
<dbReference type="GO" id="GO:0005509">
    <property type="term" value="F:calcium ion binding"/>
    <property type="evidence" value="ECO:0007669"/>
    <property type="project" value="InterPro"/>
</dbReference>
<keyword evidence="4" id="KW-1185">Reference proteome</keyword>
<dbReference type="EMBL" id="FN653050">
    <property type="protein sequence ID" value="CBY09981.1"/>
    <property type="molecule type" value="Genomic_DNA"/>
</dbReference>
<dbReference type="InterPro" id="IPR002048">
    <property type="entry name" value="EF_hand_dom"/>
</dbReference>
<organism evidence="3 4">
    <name type="scientific">Oikopleura dioica</name>
    <name type="common">Tunicate</name>
    <dbReference type="NCBI Taxonomy" id="34765"/>
    <lineage>
        <taxon>Eukaryota</taxon>
        <taxon>Metazoa</taxon>
        <taxon>Chordata</taxon>
        <taxon>Tunicata</taxon>
        <taxon>Appendicularia</taxon>
        <taxon>Copelata</taxon>
        <taxon>Oikopleuridae</taxon>
        <taxon>Oikopleura</taxon>
    </lineage>
</organism>
<protein>
    <recommendedName>
        <fullName evidence="2">EF-hand domain-containing protein</fullName>
    </recommendedName>
</protein>
<dbReference type="InParanoid" id="E4XH33"/>
<dbReference type="SUPFAM" id="SSF47473">
    <property type="entry name" value="EF-hand"/>
    <property type="match status" value="1"/>
</dbReference>
<evidence type="ECO:0000313" key="3">
    <source>
        <dbReference type="EMBL" id="CBY09981.1"/>
    </source>
</evidence>
<dbReference type="Gene3D" id="1.10.238.10">
    <property type="entry name" value="EF-hand"/>
    <property type="match status" value="1"/>
</dbReference>
<feature type="domain" description="EF-hand" evidence="2">
    <location>
        <begin position="48"/>
        <end position="83"/>
    </location>
</feature>
<reference evidence="3 4" key="1">
    <citation type="journal article" date="2010" name="Science">
        <title>Plasticity of animal genome architecture unmasked by rapid evolution of a pelagic tunicate.</title>
        <authorList>
            <person name="Denoeud F."/>
            <person name="Henriet S."/>
            <person name="Mungpakdee S."/>
            <person name="Aury J.M."/>
            <person name="Da Silva C."/>
            <person name="Brinkmann H."/>
            <person name="Mikhaleva J."/>
            <person name="Olsen L.C."/>
            <person name="Jubin C."/>
            <person name="Canestro C."/>
            <person name="Bouquet J.M."/>
            <person name="Danks G."/>
            <person name="Poulain J."/>
            <person name="Campsteijn C."/>
            <person name="Adamski M."/>
            <person name="Cross I."/>
            <person name="Yadetie F."/>
            <person name="Muffato M."/>
            <person name="Louis A."/>
            <person name="Butcher S."/>
            <person name="Tsagkogeorga G."/>
            <person name="Konrad A."/>
            <person name="Singh S."/>
            <person name="Jensen M.F."/>
            <person name="Cong E.H."/>
            <person name="Eikeseth-Otteraa H."/>
            <person name="Noel B."/>
            <person name="Anthouard V."/>
            <person name="Porcel B.M."/>
            <person name="Kachouri-Lafond R."/>
            <person name="Nishino A."/>
            <person name="Ugolini M."/>
            <person name="Chourrout P."/>
            <person name="Nishida H."/>
            <person name="Aasland R."/>
            <person name="Huzurbazar S."/>
            <person name="Westhof E."/>
            <person name="Delsuc F."/>
            <person name="Lehrach H."/>
            <person name="Reinhardt R."/>
            <person name="Weissenbach J."/>
            <person name="Roy S.W."/>
            <person name="Artiguenave F."/>
            <person name="Postlethwait J.H."/>
            <person name="Manak J.R."/>
            <person name="Thompson E.M."/>
            <person name="Jaillon O."/>
            <person name="Du Pasquier L."/>
            <person name="Boudinot P."/>
            <person name="Liberles D.A."/>
            <person name="Volff J.N."/>
            <person name="Philippe H."/>
            <person name="Lenhard B."/>
            <person name="Roest Crollius H."/>
            <person name="Wincker P."/>
            <person name="Chourrout D."/>
        </authorList>
    </citation>
    <scope>NUCLEOTIDE SEQUENCE [LARGE SCALE GENOMIC DNA]</scope>
</reference>
<dbReference type="Proteomes" id="UP000001307">
    <property type="component" value="Unassembled WGS sequence"/>
</dbReference>
<dbReference type="AlphaFoldDB" id="E4XH33"/>
<dbReference type="PANTHER" id="PTHR47500:SF3">
    <property type="entry name" value="EF-HAND DOMAIN-CONTAINING PROTEIN"/>
    <property type="match status" value="1"/>
</dbReference>
<dbReference type="OrthoDB" id="5988051at2759"/>
<evidence type="ECO:0000313" key="4">
    <source>
        <dbReference type="Proteomes" id="UP000001307"/>
    </source>
</evidence>
<dbReference type="PROSITE" id="PS50222">
    <property type="entry name" value="EF_HAND_2"/>
    <property type="match status" value="2"/>
</dbReference>
<gene>
    <name evidence="3" type="ORF">GSOID_T00010799001</name>
</gene>
<evidence type="ECO:0000259" key="2">
    <source>
        <dbReference type="PROSITE" id="PS50222"/>
    </source>
</evidence>
<dbReference type="InterPro" id="IPR011992">
    <property type="entry name" value="EF-hand-dom_pair"/>
</dbReference>
<feature type="region of interest" description="Disordered" evidence="1">
    <location>
        <begin position="1"/>
        <end position="20"/>
    </location>
</feature>
<proteinExistence type="predicted"/>
<feature type="domain" description="EF-hand" evidence="2">
    <location>
        <begin position="86"/>
        <end position="121"/>
    </location>
</feature>
<sequence>MSTSRLVPEEEKTKQTQKRKTTVNLPKIVGERSNMNDIASSVRALKKVERNAFRKIFDEFDIIKSGTLTAEELHACINKQAGYEALTYSEVMEVLADMDVKGTGEIEFDEFIYFMTRPQNLSKMLDNEDREMIEKKTGYSLSADEEINNRGKVLFEVLRGVLRNGDNADIKNFYRDEIINKMNDHVIDHWSNGKRCIGLSNADMMKRYEKILQSNPKNSFERQSPYAKPLMWGVRELKNDLRKQRVELENKSKLRKEGSNMKPKRVKVREMEITVKAVPLPTYKIKKDSHPDKFTYDDLKQIRINVSKLMDKYYGYLRQTANDNTQFFYGAVAIDQITNEHNRNMTTLAFQSYCNPFVIAPWVPRPFPTSWVASRKARFFKKF</sequence>
<evidence type="ECO:0000256" key="1">
    <source>
        <dbReference type="SAM" id="MobiDB-lite"/>
    </source>
</evidence>
<dbReference type="Pfam" id="PF13499">
    <property type="entry name" value="EF-hand_7"/>
    <property type="match status" value="1"/>
</dbReference>